<sequence length="203" mass="23728">MGQVVSMVARRANRFNVENRAHRVLEREKPTPAPKFDSNLRDMERTLELDPKFVDKLNMKDSSLDGRLKDVYVTSQDRFIKRVQERQAAEAAADKVEHRPLPLERQTPDDFEYGYLEPNRISPGHCTLRQALKFINDHQLDPESWPAKKIANEYKLKEPLVENILHYFKTFNMYIPDQKYKDTMLTQATQPLLRVKSSSEGNP</sequence>
<dbReference type="GO" id="GO:0005739">
    <property type="term" value="C:mitochondrion"/>
    <property type="evidence" value="ECO:0007669"/>
    <property type="project" value="TreeGrafter"/>
</dbReference>
<organism evidence="1 2">
    <name type="scientific">Drosophila mauritiana</name>
    <name type="common">Fruit fly</name>
    <dbReference type="NCBI Taxonomy" id="7226"/>
    <lineage>
        <taxon>Eukaryota</taxon>
        <taxon>Metazoa</taxon>
        <taxon>Ecdysozoa</taxon>
        <taxon>Arthropoda</taxon>
        <taxon>Hexapoda</taxon>
        <taxon>Insecta</taxon>
        <taxon>Pterygota</taxon>
        <taxon>Neoptera</taxon>
        <taxon>Endopterygota</taxon>
        <taxon>Diptera</taxon>
        <taxon>Brachycera</taxon>
        <taxon>Muscomorpha</taxon>
        <taxon>Ephydroidea</taxon>
        <taxon>Drosophilidae</taxon>
        <taxon>Drosophila</taxon>
        <taxon>Sophophora</taxon>
    </lineage>
</organism>
<keyword evidence="1" id="KW-1185">Reference proteome</keyword>
<reference evidence="2" key="1">
    <citation type="submission" date="2025-08" db="UniProtKB">
        <authorList>
            <consortium name="RefSeq"/>
        </authorList>
    </citation>
    <scope>IDENTIFICATION</scope>
    <source>
        <strain evidence="2">Mau12</strain>
        <tissue evidence="2">Whole Body</tissue>
    </source>
</reference>
<dbReference type="Proteomes" id="UP000515162">
    <property type="component" value="Chromosome 3R"/>
</dbReference>
<dbReference type="GO" id="GO:0032981">
    <property type="term" value="P:mitochondrial respiratory chain complex I assembly"/>
    <property type="evidence" value="ECO:0007669"/>
    <property type="project" value="InterPro"/>
</dbReference>
<dbReference type="PANTHER" id="PTHR13338:SF4">
    <property type="entry name" value="NADH DEHYDROGENASE [UBIQUINONE] 1 ALPHA SUBCOMPLEX ASSEMBLY FACTOR 4"/>
    <property type="match status" value="1"/>
</dbReference>
<protein>
    <submittedName>
        <fullName evidence="2">Protein NDUFAF4 homolog</fullName>
    </submittedName>
</protein>
<dbReference type="InterPro" id="IPR009622">
    <property type="entry name" value="NDUFAF4"/>
</dbReference>
<accession>A0A6P8KHP7</accession>
<dbReference type="AlphaFoldDB" id="A0A6P8KHP7"/>
<dbReference type="Pfam" id="PF06784">
    <property type="entry name" value="UPF0240"/>
    <property type="match status" value="1"/>
</dbReference>
<dbReference type="GeneID" id="117143224"/>
<proteinExistence type="predicted"/>
<name>A0A6P8KHP7_DROMA</name>
<evidence type="ECO:0000313" key="1">
    <source>
        <dbReference type="Proteomes" id="UP000515162"/>
    </source>
</evidence>
<evidence type="ECO:0000313" key="2">
    <source>
        <dbReference type="RefSeq" id="XP_033163664.1"/>
    </source>
</evidence>
<gene>
    <name evidence="2" type="primary">LOC117143224</name>
</gene>
<dbReference type="RefSeq" id="XP_033163664.1">
    <property type="nucleotide sequence ID" value="XM_033307773.1"/>
</dbReference>
<dbReference type="PANTHER" id="PTHR13338">
    <property type="entry name" value="UPF0240 PROTEIN"/>
    <property type="match status" value="1"/>
</dbReference>